<accession>A0A7J3X9Q1</accession>
<evidence type="ECO:0000313" key="2">
    <source>
        <dbReference type="EMBL" id="HHP05906.1"/>
    </source>
</evidence>
<name>A0A7J3X9Q1_THEPE</name>
<dbReference type="AlphaFoldDB" id="A0A7J3X9Q1"/>
<comment type="caution">
    <text evidence="2">The sequence shown here is derived from an EMBL/GenBank/DDBJ whole genome shotgun (WGS) entry which is preliminary data.</text>
</comment>
<proteinExistence type="predicted"/>
<feature type="region of interest" description="Disordered" evidence="1">
    <location>
        <begin position="290"/>
        <end position="316"/>
    </location>
</feature>
<dbReference type="EMBL" id="DRZM01000249">
    <property type="protein sequence ID" value="HHP05906.1"/>
    <property type="molecule type" value="Genomic_DNA"/>
</dbReference>
<sequence length="316" mass="33705">MQAVVLQQVSALATAARKRATGALGTLMPKGEVSTIFSKLSLESLRGMSLKVAEEVGIRASNLLDLDFKLGLAGEEKKKEFFAKLATEAGKSAGVPVASDKAAKVGNIIFKNLVSKLKVSEFKRVLNAELYNKTASEATWEDFGKLNSLLDKVMSEVGEKKLDSFYKRYLSDAQFAGRVNRALESAVASDPELSKHLGDTVKSEPEKVVSALVTLKAVGTHPTIVDWAKGLLASEGESFVAASGMVVSDALAAEARIVLSYIGVPSKAEEPHSGLTKAIHSILSKSQQDQLQDQFNVTSPQQAPGVSQQQQSQQAG</sequence>
<organism evidence="2">
    <name type="scientific">Thermofilum pendens</name>
    <dbReference type="NCBI Taxonomy" id="2269"/>
    <lineage>
        <taxon>Archaea</taxon>
        <taxon>Thermoproteota</taxon>
        <taxon>Thermoprotei</taxon>
        <taxon>Thermofilales</taxon>
        <taxon>Thermofilaceae</taxon>
        <taxon>Thermofilum</taxon>
    </lineage>
</organism>
<reference evidence="2" key="1">
    <citation type="journal article" date="2020" name="mSystems">
        <title>Genome- and Community-Level Interaction Insights into Carbon Utilization and Element Cycling Functions of Hydrothermarchaeota in Hydrothermal Sediment.</title>
        <authorList>
            <person name="Zhou Z."/>
            <person name="Liu Y."/>
            <person name="Xu W."/>
            <person name="Pan J."/>
            <person name="Luo Z.H."/>
            <person name="Li M."/>
        </authorList>
    </citation>
    <scope>NUCLEOTIDE SEQUENCE [LARGE SCALE GENOMIC DNA]</scope>
    <source>
        <strain evidence="2">SpSt-1125</strain>
    </source>
</reference>
<evidence type="ECO:0000256" key="1">
    <source>
        <dbReference type="SAM" id="MobiDB-lite"/>
    </source>
</evidence>
<protein>
    <submittedName>
        <fullName evidence="2">Uncharacterized protein</fullName>
    </submittedName>
</protein>
<gene>
    <name evidence="2" type="ORF">ENM88_09240</name>
</gene>